<name>A0A7M5VCC6_9CNID</name>
<dbReference type="GO" id="GO:0046872">
    <property type="term" value="F:metal ion binding"/>
    <property type="evidence" value="ECO:0007669"/>
    <property type="project" value="UniProtKB-KW"/>
</dbReference>
<evidence type="ECO:0000256" key="9">
    <source>
        <dbReference type="ARBA" id="ARBA00023170"/>
    </source>
</evidence>
<evidence type="ECO:0000256" key="7">
    <source>
        <dbReference type="ARBA" id="ARBA00023065"/>
    </source>
</evidence>
<feature type="domain" description="Ionotropic glutamate receptor L-glutamate and glycine-binding" evidence="13">
    <location>
        <begin position="340"/>
        <end position="405"/>
    </location>
</feature>
<keyword evidence="9" id="KW-0675">Receptor</keyword>
<evidence type="ECO:0000313" key="14">
    <source>
        <dbReference type="EnsemblMetazoa" id="CLYHEMP011643.1"/>
    </source>
</evidence>
<dbReference type="AlphaFoldDB" id="A0A7M5VCC6"/>
<dbReference type="InterPro" id="IPR019594">
    <property type="entry name" value="Glu/Gly-bd"/>
</dbReference>
<organism evidence="14 15">
    <name type="scientific">Clytia hemisphaerica</name>
    <dbReference type="NCBI Taxonomy" id="252671"/>
    <lineage>
        <taxon>Eukaryota</taxon>
        <taxon>Metazoa</taxon>
        <taxon>Cnidaria</taxon>
        <taxon>Hydrozoa</taxon>
        <taxon>Hydroidolina</taxon>
        <taxon>Leptothecata</taxon>
        <taxon>Obeliida</taxon>
        <taxon>Clytiidae</taxon>
        <taxon>Clytia</taxon>
    </lineage>
</organism>
<dbReference type="SMART" id="SM00918">
    <property type="entry name" value="Lig_chan-Glu_bd"/>
    <property type="match status" value="1"/>
</dbReference>
<dbReference type="GO" id="GO:0015276">
    <property type="term" value="F:ligand-gated monoatomic ion channel activity"/>
    <property type="evidence" value="ECO:0007669"/>
    <property type="project" value="InterPro"/>
</dbReference>
<keyword evidence="12" id="KW-0407">Ion channel</keyword>
<proteinExistence type="predicted"/>
<evidence type="ECO:0000256" key="12">
    <source>
        <dbReference type="ARBA" id="ARBA00023303"/>
    </source>
</evidence>
<keyword evidence="4" id="KW-0479">Metal-binding</keyword>
<dbReference type="PANTHER" id="PTHR18966">
    <property type="entry name" value="IONOTROPIC GLUTAMATE RECEPTOR"/>
    <property type="match status" value="1"/>
</dbReference>
<dbReference type="EnsemblMetazoa" id="CLYHEMT011643.1">
    <property type="protein sequence ID" value="CLYHEMP011643.1"/>
    <property type="gene ID" value="CLYHEMG011643"/>
</dbReference>
<dbReference type="GeneID" id="136819308"/>
<accession>A0A7M5VCC6</accession>
<evidence type="ECO:0000256" key="11">
    <source>
        <dbReference type="ARBA" id="ARBA00023286"/>
    </source>
</evidence>
<comment type="subcellular location">
    <subcellularLocation>
        <location evidence="1">Membrane</location>
        <topology evidence="1">Multi-pass membrane protein</topology>
    </subcellularLocation>
</comment>
<evidence type="ECO:0000256" key="3">
    <source>
        <dbReference type="ARBA" id="ARBA00022692"/>
    </source>
</evidence>
<dbReference type="FunFam" id="3.40.190.10:FF:000009">
    <property type="entry name" value="Putative glutamate receptor ionotropic NMDA 2B"/>
    <property type="match status" value="1"/>
</dbReference>
<keyword evidence="15" id="KW-1185">Reference proteome</keyword>
<keyword evidence="3" id="KW-0812">Transmembrane</keyword>
<evidence type="ECO:0000256" key="4">
    <source>
        <dbReference type="ARBA" id="ARBA00022723"/>
    </source>
</evidence>
<dbReference type="OrthoDB" id="5968723at2759"/>
<evidence type="ECO:0000256" key="8">
    <source>
        <dbReference type="ARBA" id="ARBA00023136"/>
    </source>
</evidence>
<evidence type="ECO:0000256" key="10">
    <source>
        <dbReference type="ARBA" id="ARBA00023180"/>
    </source>
</evidence>
<evidence type="ECO:0000256" key="1">
    <source>
        <dbReference type="ARBA" id="ARBA00004141"/>
    </source>
</evidence>
<protein>
    <recommendedName>
        <fullName evidence="13">Ionotropic glutamate receptor L-glutamate and glycine-binding domain-containing protein</fullName>
    </recommendedName>
</protein>
<evidence type="ECO:0000256" key="2">
    <source>
        <dbReference type="ARBA" id="ARBA00022448"/>
    </source>
</evidence>
<keyword evidence="7" id="KW-0406">Ion transport</keyword>
<dbReference type="RefSeq" id="XP_066931655.1">
    <property type="nucleotide sequence ID" value="XM_067075554.1"/>
</dbReference>
<sequence>MLDRIQQRIFEVSLPRQLRINKNQAIIVKEPRDFNIIYVENRTAIVERFENETKTIVDRNEVETRLSLKDKLQSLVKRKGITISLLNQDQENMLNLRTKDCILPTTFDVLIEIVTRFEPKELILIYHSKILSQVDIIDWKEKTSKHKEFKFIDFKIKEDDLYDHTGKILKEISRSTDVKLIILFTPLEITNLIFRLRSEKFRMITGGTWIVDKRIYPEADRPPKMAKFEYFKYRVVLNSASMPYGGSICDLATKMARKVIEEKLLADEIRMIRLWQLQTWRTVYKVSYLNQQYQLSSQSIFGKNQKISVVSRLDEPFLMENYIPCEHFQCQKHIMSCRLPFHNKTTHIREWRSSKCSGYVVDLLYELSVEMYTEFELYVAFDGEFGRCVNRSTNEWTGMIGDVLRREADLAIQGITITEERLKVVDFTLPYLQSRIEILTLKEMPKEQLFSMYFLELYDLEARYILVPLFYYPSYQYMYLKT</sequence>
<keyword evidence="10" id="KW-0325">Glycoprotein</keyword>
<keyword evidence="2" id="KW-0813">Transport</keyword>
<keyword evidence="6" id="KW-1133">Transmembrane helix</keyword>
<reference evidence="14" key="1">
    <citation type="submission" date="2021-01" db="UniProtKB">
        <authorList>
            <consortium name="EnsemblMetazoa"/>
        </authorList>
    </citation>
    <scope>IDENTIFICATION</scope>
</reference>
<dbReference type="Proteomes" id="UP000594262">
    <property type="component" value="Unplaced"/>
</dbReference>
<keyword evidence="11" id="KW-1071">Ligand-gated ion channel</keyword>
<dbReference type="SUPFAM" id="SSF53850">
    <property type="entry name" value="Periplasmic binding protein-like II"/>
    <property type="match status" value="1"/>
</dbReference>
<dbReference type="InterPro" id="IPR015683">
    <property type="entry name" value="Ionotropic_Glu_rcpt"/>
</dbReference>
<keyword evidence="5" id="KW-0862">Zinc</keyword>
<dbReference type="GO" id="GO:0016020">
    <property type="term" value="C:membrane"/>
    <property type="evidence" value="ECO:0007669"/>
    <property type="project" value="UniProtKB-SubCell"/>
</dbReference>
<evidence type="ECO:0000313" key="15">
    <source>
        <dbReference type="Proteomes" id="UP000594262"/>
    </source>
</evidence>
<dbReference type="Gene3D" id="3.40.190.10">
    <property type="entry name" value="Periplasmic binding protein-like II"/>
    <property type="match status" value="1"/>
</dbReference>
<keyword evidence="8" id="KW-0472">Membrane</keyword>
<dbReference type="Pfam" id="PF10613">
    <property type="entry name" value="Lig_chan-Glu_bd"/>
    <property type="match status" value="1"/>
</dbReference>
<evidence type="ECO:0000259" key="13">
    <source>
        <dbReference type="SMART" id="SM00918"/>
    </source>
</evidence>
<evidence type="ECO:0000256" key="6">
    <source>
        <dbReference type="ARBA" id="ARBA00022989"/>
    </source>
</evidence>
<evidence type="ECO:0000256" key="5">
    <source>
        <dbReference type="ARBA" id="ARBA00022833"/>
    </source>
</evidence>